<dbReference type="EMBL" id="JAAGPU010000009">
    <property type="protein sequence ID" value="NEU04520.1"/>
    <property type="molecule type" value="Genomic_DNA"/>
</dbReference>
<evidence type="ECO:0000313" key="3">
    <source>
        <dbReference type="EMBL" id="NEU04520.1"/>
    </source>
</evidence>
<name>A0A6M0H174_9CLOT</name>
<dbReference type="PANTHER" id="PTHR33392">
    <property type="entry name" value="POLYISOPRENYL-TEICHOIC ACID--PEPTIDOGLYCAN TEICHOIC ACID TRANSFERASE TAGU"/>
    <property type="match status" value="1"/>
</dbReference>
<feature type="domain" description="Cell envelope-related transcriptional attenuator" evidence="2">
    <location>
        <begin position="85"/>
        <end position="241"/>
    </location>
</feature>
<keyword evidence="4" id="KW-1185">Reference proteome</keyword>
<gene>
    <name evidence="3" type="ORF">G3M99_06525</name>
</gene>
<dbReference type="Proteomes" id="UP000481872">
    <property type="component" value="Unassembled WGS sequence"/>
</dbReference>
<dbReference type="NCBIfam" id="TIGR00350">
    <property type="entry name" value="lytR_cpsA_psr"/>
    <property type="match status" value="1"/>
</dbReference>
<reference evidence="3 4" key="1">
    <citation type="submission" date="2020-02" db="EMBL/GenBank/DDBJ databases">
        <title>Genome assembly of a novel Clostridium senegalense strain.</title>
        <authorList>
            <person name="Gupta T.B."/>
            <person name="Jauregui R."/>
            <person name="Maclean P."/>
            <person name="Nawarathana A."/>
            <person name="Brightwell G."/>
        </authorList>
    </citation>
    <scope>NUCLEOTIDE SEQUENCE [LARGE SCALE GENOMIC DNA]</scope>
    <source>
        <strain evidence="3 4">AGRFS4</strain>
    </source>
</reference>
<organism evidence="3 4">
    <name type="scientific">Clostridium senegalense</name>
    <dbReference type="NCBI Taxonomy" id="1465809"/>
    <lineage>
        <taxon>Bacteria</taxon>
        <taxon>Bacillati</taxon>
        <taxon>Bacillota</taxon>
        <taxon>Clostridia</taxon>
        <taxon>Eubacteriales</taxon>
        <taxon>Clostridiaceae</taxon>
        <taxon>Clostridium</taxon>
    </lineage>
</organism>
<dbReference type="InterPro" id="IPR050922">
    <property type="entry name" value="LytR/CpsA/Psr_CW_biosynth"/>
</dbReference>
<dbReference type="RefSeq" id="WP_061996119.1">
    <property type="nucleotide sequence ID" value="NZ_JAAGPU010000009.1"/>
</dbReference>
<accession>A0A6M0H174</accession>
<proteinExistence type="inferred from homology"/>
<sequence>MKKKTKTITLIILSIIGVLIIFSSVYGYSLLNKIKTVEFTKDKKELGISTSDTDDKSIDDVKATNGIVNIAVFGIDNRSINENGRSDAMLILTLDTTRNKIKLSSLMRDSYVNIDGHGYEKLNHAYAYGGPLLAVKTINQTFNLDIENYITVNFESVIDIIDYFGGVNLTITEEERNLINNYQYEAAEITGKPIQPLNSSGEVTLTGIQALSYTRIREIGNGDFERTERQREVCELLIEKALNMGLTDIPGAISSLAEMVTTSLSKSEMLTLGKSALNSISSFDEQRFPLDGYCDRKVVNGVWYLSFDEAETAKQIHDYIYNDITPTPKDPLF</sequence>
<dbReference type="Pfam" id="PF03816">
    <property type="entry name" value="LytR_cpsA_psr"/>
    <property type="match status" value="1"/>
</dbReference>
<protein>
    <submittedName>
        <fullName evidence="3">LCP family protein</fullName>
    </submittedName>
</protein>
<evidence type="ECO:0000259" key="2">
    <source>
        <dbReference type="Pfam" id="PF03816"/>
    </source>
</evidence>
<evidence type="ECO:0000256" key="1">
    <source>
        <dbReference type="ARBA" id="ARBA00006068"/>
    </source>
</evidence>
<dbReference type="Gene3D" id="3.40.630.190">
    <property type="entry name" value="LCP protein"/>
    <property type="match status" value="1"/>
</dbReference>
<dbReference type="InterPro" id="IPR004474">
    <property type="entry name" value="LytR_CpsA_psr"/>
</dbReference>
<comment type="similarity">
    <text evidence="1">Belongs to the LytR/CpsA/Psr (LCP) family.</text>
</comment>
<dbReference type="AlphaFoldDB" id="A0A6M0H174"/>
<comment type="caution">
    <text evidence="3">The sequence shown here is derived from an EMBL/GenBank/DDBJ whole genome shotgun (WGS) entry which is preliminary data.</text>
</comment>
<dbReference type="PANTHER" id="PTHR33392:SF6">
    <property type="entry name" value="POLYISOPRENYL-TEICHOIC ACID--PEPTIDOGLYCAN TEICHOIC ACID TRANSFERASE TAGU"/>
    <property type="match status" value="1"/>
</dbReference>
<evidence type="ECO:0000313" key="4">
    <source>
        <dbReference type="Proteomes" id="UP000481872"/>
    </source>
</evidence>